<organism evidence="15 16">
    <name type="scientific">Cotesia glomerata</name>
    <name type="common">Lepidopteran parasitic wasp</name>
    <name type="synonym">Apanteles glomeratus</name>
    <dbReference type="NCBI Taxonomy" id="32391"/>
    <lineage>
        <taxon>Eukaryota</taxon>
        <taxon>Metazoa</taxon>
        <taxon>Ecdysozoa</taxon>
        <taxon>Arthropoda</taxon>
        <taxon>Hexapoda</taxon>
        <taxon>Insecta</taxon>
        <taxon>Pterygota</taxon>
        <taxon>Neoptera</taxon>
        <taxon>Endopterygota</taxon>
        <taxon>Hymenoptera</taxon>
        <taxon>Apocrita</taxon>
        <taxon>Ichneumonoidea</taxon>
        <taxon>Braconidae</taxon>
        <taxon>Microgastrinae</taxon>
        <taxon>Cotesia</taxon>
    </lineage>
</organism>
<dbReference type="PROSITE" id="PS00178">
    <property type="entry name" value="AA_TRNA_LIGASE_I"/>
    <property type="match status" value="1"/>
</dbReference>
<dbReference type="InterPro" id="IPR009080">
    <property type="entry name" value="tRNAsynth_Ia_anticodon-bd"/>
</dbReference>
<dbReference type="EMBL" id="JAHXZJ010002237">
    <property type="protein sequence ID" value="KAH0547400.1"/>
    <property type="molecule type" value="Genomic_DNA"/>
</dbReference>
<feature type="domain" description="Aminoacyl-tRNA synthetase class Ia" evidence="12">
    <location>
        <begin position="603"/>
        <end position="634"/>
    </location>
</feature>
<keyword evidence="6 11" id="KW-0067">ATP-binding</keyword>
<dbReference type="GO" id="GO:0005739">
    <property type="term" value="C:mitochondrion"/>
    <property type="evidence" value="ECO:0007669"/>
    <property type="project" value="UniProtKB-SubCell"/>
</dbReference>
<dbReference type="Pfam" id="PF08264">
    <property type="entry name" value="Anticodon_1"/>
    <property type="match status" value="1"/>
</dbReference>
<dbReference type="GO" id="GO:0006429">
    <property type="term" value="P:leucyl-tRNA aminoacylation"/>
    <property type="evidence" value="ECO:0007669"/>
    <property type="project" value="InterPro"/>
</dbReference>
<dbReference type="SUPFAM" id="SSF47323">
    <property type="entry name" value="Anticodon-binding domain of a subclass of class I aminoacyl-tRNA synthetases"/>
    <property type="match status" value="1"/>
</dbReference>
<dbReference type="Pfam" id="PF13603">
    <property type="entry name" value="tRNA-synt_1_2"/>
    <property type="match status" value="1"/>
</dbReference>
<feature type="domain" description="Aminoacyl-tRNA synthetase class Ia" evidence="12">
    <location>
        <begin position="47"/>
        <end position="238"/>
    </location>
</feature>
<dbReference type="FunFam" id="3.40.50.620:FF:000060">
    <property type="entry name" value="Leucine--tRNA ligase"/>
    <property type="match status" value="1"/>
</dbReference>
<sequence length="880" mass="101200">MKYRLTNLKLSKKLNQPFINNVRHASASLGLWDSNMTNEIRHKIEAHWKDKILSEKSEPSTGEKYYVLSMFPYPSGCLHMGHVRVYAISDAVSRFHRLKGRDVIHPMGWDAFGLPAENAALERKIDPQEWTESNISNMKAQLKTLGCDFDWDCELATCHPEYYRWTQELFLKLFDRGLAYQKQSFVNWDPVDETVLADEQVDQSGNSWRSGAKVQKKLLKQWFIRTTAFAKSLMSGLDDPMLKEWRDIIKIQKHWIGECTGTSLDFKLVTDLPGGKPESFNVWTDRPEFIEHAKFVAVSKDNFLAKAKIKNFDDQDLETVFLDATVVNPFNKQELPVYFTKNFEFSQLRDNRLGIPGCSEEDAAFCVDNGIDFTKLEELPPEEFQQKRQKSMKQAREWKIGGYEVSPTLRDWLISRQRYWGTPIPIIHCKSCGTVPVPRDQLPVTLPKKLTSDKGIPNLRQAVDWLKTSCPKCGAEAFREADTMDTFVDSSWYFMRYIDVKNTSEMFSKEKAKKFLPVDLYIGGKEHAALHLYYARFVNHFLHSEGLLPTREPFKQLLVQGMVMGKSFRVKGSGKYLKSDQVEKVGKNFVEKETKLPIVVTWEKMSKSKHNGVDPMEMFREYGADTTRLIMLADVAPTSSRNWSDATFQGIFNWQQRLWLTIRQFLKRRENISLEEVANTPTTEEFLKDDAYLCNSRNYYVKGVTFNIIGSQQLSVAISKMQGLTNSIRKVSLNCLTHSPEYEKTLGTQIIMLAPIAPRFASELWSGFCSAKYFLAEDFFMKDKDVLQQKWPVVDSDFELDLDVVVNGMQVDLLKIKKSILDQLSAEAAADLALKSPGAQRHIKKREILGFKYYYEQNCDGKVSFKVAIKPASVKVESSL</sequence>
<dbReference type="InterPro" id="IPR025709">
    <property type="entry name" value="Leu_tRNA-synth_edit"/>
</dbReference>
<comment type="subcellular location">
    <subcellularLocation>
        <location evidence="1">Mitochondrion</location>
    </subcellularLocation>
</comment>
<dbReference type="Pfam" id="PF00133">
    <property type="entry name" value="tRNA-synt_1"/>
    <property type="match status" value="3"/>
</dbReference>
<evidence type="ECO:0000256" key="2">
    <source>
        <dbReference type="ARBA" id="ARBA00005594"/>
    </source>
</evidence>
<evidence type="ECO:0000313" key="16">
    <source>
        <dbReference type="Proteomes" id="UP000826195"/>
    </source>
</evidence>
<name>A0AAV7I9P4_COTGL</name>
<feature type="domain" description="Methionyl/Valyl/Leucyl/Isoleucyl-tRNA synthetase anticodon-binding" evidence="13">
    <location>
        <begin position="700"/>
        <end position="804"/>
    </location>
</feature>
<evidence type="ECO:0000259" key="12">
    <source>
        <dbReference type="Pfam" id="PF00133"/>
    </source>
</evidence>
<accession>A0AAV7I9P4</accession>
<evidence type="ECO:0000313" key="15">
    <source>
        <dbReference type="EMBL" id="KAH0547400.1"/>
    </source>
</evidence>
<dbReference type="NCBIfam" id="TIGR00396">
    <property type="entry name" value="leuS_bact"/>
    <property type="match status" value="1"/>
</dbReference>
<dbReference type="GO" id="GO:0005524">
    <property type="term" value="F:ATP binding"/>
    <property type="evidence" value="ECO:0007669"/>
    <property type="project" value="UniProtKB-KW"/>
</dbReference>
<dbReference type="Gene3D" id="1.10.730.10">
    <property type="entry name" value="Isoleucyl-tRNA Synthetase, Domain 1"/>
    <property type="match status" value="2"/>
</dbReference>
<evidence type="ECO:0000256" key="11">
    <source>
        <dbReference type="RuleBase" id="RU363035"/>
    </source>
</evidence>
<evidence type="ECO:0000256" key="8">
    <source>
        <dbReference type="ARBA" id="ARBA00023146"/>
    </source>
</evidence>
<dbReference type="GO" id="GO:0004823">
    <property type="term" value="F:leucine-tRNA ligase activity"/>
    <property type="evidence" value="ECO:0007669"/>
    <property type="project" value="UniProtKB-EC"/>
</dbReference>
<dbReference type="InterPro" id="IPR001412">
    <property type="entry name" value="aa-tRNA-synth_I_CS"/>
</dbReference>
<dbReference type="Proteomes" id="UP000826195">
    <property type="component" value="Unassembled WGS sequence"/>
</dbReference>
<dbReference type="SUPFAM" id="SSF52374">
    <property type="entry name" value="Nucleotidylyl transferase"/>
    <property type="match status" value="1"/>
</dbReference>
<dbReference type="PANTHER" id="PTHR43740">
    <property type="entry name" value="LEUCYL-TRNA SYNTHETASE"/>
    <property type="match status" value="1"/>
</dbReference>
<gene>
    <name evidence="15" type="ORF">KQX54_019123</name>
</gene>
<dbReference type="FunFam" id="3.40.50.620:FF:000100">
    <property type="entry name" value="probable leucine--tRNA ligase, mitochondrial"/>
    <property type="match status" value="1"/>
</dbReference>
<dbReference type="InterPro" id="IPR002300">
    <property type="entry name" value="aa-tRNA-synth_Ia"/>
</dbReference>
<evidence type="ECO:0000259" key="13">
    <source>
        <dbReference type="Pfam" id="PF08264"/>
    </source>
</evidence>
<evidence type="ECO:0000256" key="7">
    <source>
        <dbReference type="ARBA" id="ARBA00022917"/>
    </source>
</evidence>
<dbReference type="InterPro" id="IPR013155">
    <property type="entry name" value="M/V/L/I-tRNA-synth_anticd-bd"/>
</dbReference>
<dbReference type="GO" id="GO:0002161">
    <property type="term" value="F:aminoacyl-tRNA deacylase activity"/>
    <property type="evidence" value="ECO:0007669"/>
    <property type="project" value="InterPro"/>
</dbReference>
<dbReference type="InterPro" id="IPR002302">
    <property type="entry name" value="Leu-tRNA-ligase"/>
</dbReference>
<keyword evidence="4 11" id="KW-0436">Ligase</keyword>
<comment type="similarity">
    <text evidence="2 11">Belongs to the class-I aminoacyl-tRNA synthetase family.</text>
</comment>
<reference evidence="15 16" key="1">
    <citation type="journal article" date="2021" name="J. Hered.">
        <title>A chromosome-level genome assembly of the parasitoid wasp, Cotesia glomerata (Hymenoptera: Braconidae).</title>
        <authorList>
            <person name="Pinto B.J."/>
            <person name="Weis J.J."/>
            <person name="Gamble T."/>
            <person name="Ode P.J."/>
            <person name="Paul R."/>
            <person name="Zaspel J.M."/>
        </authorList>
    </citation>
    <scope>NUCLEOTIDE SEQUENCE [LARGE SCALE GENOMIC DNA]</scope>
    <source>
        <strain evidence="15">CgM1</strain>
    </source>
</reference>
<evidence type="ECO:0000256" key="9">
    <source>
        <dbReference type="ARBA" id="ARBA00030520"/>
    </source>
</evidence>
<dbReference type="InterPro" id="IPR014729">
    <property type="entry name" value="Rossmann-like_a/b/a_fold"/>
</dbReference>
<comment type="catalytic activity">
    <reaction evidence="10">
        <text>tRNA(Leu) + L-leucine + ATP = L-leucyl-tRNA(Leu) + AMP + diphosphate</text>
        <dbReference type="Rhea" id="RHEA:11688"/>
        <dbReference type="Rhea" id="RHEA-COMP:9613"/>
        <dbReference type="Rhea" id="RHEA-COMP:9622"/>
        <dbReference type="ChEBI" id="CHEBI:30616"/>
        <dbReference type="ChEBI" id="CHEBI:33019"/>
        <dbReference type="ChEBI" id="CHEBI:57427"/>
        <dbReference type="ChEBI" id="CHEBI:78442"/>
        <dbReference type="ChEBI" id="CHEBI:78494"/>
        <dbReference type="ChEBI" id="CHEBI:456215"/>
        <dbReference type="EC" id="6.1.1.4"/>
    </reaction>
</comment>
<evidence type="ECO:0000256" key="1">
    <source>
        <dbReference type="ARBA" id="ARBA00004173"/>
    </source>
</evidence>
<dbReference type="InterPro" id="IPR009008">
    <property type="entry name" value="Val/Leu/Ile-tRNA-synth_edit"/>
</dbReference>
<dbReference type="SUPFAM" id="SSF50677">
    <property type="entry name" value="ValRS/IleRS/LeuRS editing domain"/>
    <property type="match status" value="1"/>
</dbReference>
<dbReference type="GO" id="GO:0032543">
    <property type="term" value="P:mitochondrial translation"/>
    <property type="evidence" value="ECO:0007669"/>
    <property type="project" value="TreeGrafter"/>
</dbReference>
<evidence type="ECO:0000256" key="4">
    <source>
        <dbReference type="ARBA" id="ARBA00022598"/>
    </source>
</evidence>
<dbReference type="PANTHER" id="PTHR43740:SF2">
    <property type="entry name" value="LEUCINE--TRNA LIGASE, MITOCHONDRIAL"/>
    <property type="match status" value="1"/>
</dbReference>
<dbReference type="Gene3D" id="3.40.50.620">
    <property type="entry name" value="HUPs"/>
    <property type="match status" value="2"/>
</dbReference>
<feature type="domain" description="Aminoacyl-tRNA synthetase class Ia" evidence="12">
    <location>
        <begin position="409"/>
        <end position="566"/>
    </location>
</feature>
<keyword evidence="7 11" id="KW-0648">Protein biosynthesis</keyword>
<dbReference type="AlphaFoldDB" id="A0AAV7I9P4"/>
<evidence type="ECO:0000256" key="6">
    <source>
        <dbReference type="ARBA" id="ARBA00022840"/>
    </source>
</evidence>
<evidence type="ECO:0000256" key="5">
    <source>
        <dbReference type="ARBA" id="ARBA00022741"/>
    </source>
</evidence>
<keyword evidence="16" id="KW-1185">Reference proteome</keyword>
<protein>
    <recommendedName>
        <fullName evidence="3">leucine--tRNA ligase</fullName>
        <ecNumber evidence="3">6.1.1.4</ecNumber>
    </recommendedName>
    <alternativeName>
        <fullName evidence="9">Leucyl-tRNA synthetase</fullName>
    </alternativeName>
</protein>
<dbReference type="FunFam" id="1.10.730.10:FF:000002">
    <property type="entry name" value="Leucine--tRNA ligase"/>
    <property type="match status" value="1"/>
</dbReference>
<evidence type="ECO:0000256" key="3">
    <source>
        <dbReference type="ARBA" id="ARBA00013164"/>
    </source>
</evidence>
<evidence type="ECO:0000256" key="10">
    <source>
        <dbReference type="ARBA" id="ARBA00047469"/>
    </source>
</evidence>
<keyword evidence="5 11" id="KW-0547">Nucleotide-binding</keyword>
<dbReference type="EC" id="6.1.1.4" evidence="3"/>
<dbReference type="CDD" id="cd00812">
    <property type="entry name" value="LeuRS_core"/>
    <property type="match status" value="1"/>
</dbReference>
<dbReference type="PRINTS" id="PR00985">
    <property type="entry name" value="TRNASYNTHLEU"/>
</dbReference>
<feature type="domain" description="Leucyl-tRNA synthetase editing" evidence="14">
    <location>
        <begin position="253"/>
        <end position="378"/>
    </location>
</feature>
<comment type="caution">
    <text evidence="15">The sequence shown here is derived from an EMBL/GenBank/DDBJ whole genome shotgun (WGS) entry which is preliminary data.</text>
</comment>
<evidence type="ECO:0000259" key="14">
    <source>
        <dbReference type="Pfam" id="PF13603"/>
    </source>
</evidence>
<proteinExistence type="inferred from homology"/>
<keyword evidence="8 11" id="KW-0030">Aminoacyl-tRNA synthetase</keyword>